<dbReference type="Proteomes" id="UP000181909">
    <property type="component" value="Unassembled WGS sequence"/>
</dbReference>
<reference evidence="1 2" key="1">
    <citation type="submission" date="2016-11" db="EMBL/GenBank/DDBJ databases">
        <authorList>
            <person name="Jaros S."/>
            <person name="Januszkiewicz K."/>
            <person name="Wedrychowicz H."/>
        </authorList>
    </citation>
    <scope>NUCLEOTIDE SEQUENCE [LARGE SCALE GENOMIC DNA]</scope>
    <source>
        <strain evidence="1 2">OK807</strain>
    </source>
</reference>
<dbReference type="EMBL" id="FPJO01000004">
    <property type="protein sequence ID" value="SFX62410.1"/>
    <property type="molecule type" value="Genomic_DNA"/>
</dbReference>
<dbReference type="AlphaFoldDB" id="A0A1K1YK90"/>
<name>A0A1K1YK90_STRAR</name>
<evidence type="ECO:0000313" key="1">
    <source>
        <dbReference type="EMBL" id="SFX62410.1"/>
    </source>
</evidence>
<gene>
    <name evidence="1" type="ORF">SAMN02787144_1004342</name>
</gene>
<evidence type="ECO:0000313" key="2">
    <source>
        <dbReference type="Proteomes" id="UP000181909"/>
    </source>
</evidence>
<sequence>MCGVVHDVPECVVDKKEAVDFLLDAIGVLGAEDEAVSALMGLDLVQGVLDLPALMVEARQVGRRGLLRVADGRDQPVDRVVVLTAEGVLDDADPDRFPALAVARILTAWRSHSDEAHCFCHVRPPSTQMWHALPLESDCDTAEQCEPVIGSDCLGDTLAIHRPHHLGAAVQPFRP</sequence>
<organism evidence="1 2">
    <name type="scientific">Streptomyces atratus</name>
    <dbReference type="NCBI Taxonomy" id="1893"/>
    <lineage>
        <taxon>Bacteria</taxon>
        <taxon>Bacillati</taxon>
        <taxon>Actinomycetota</taxon>
        <taxon>Actinomycetes</taxon>
        <taxon>Kitasatosporales</taxon>
        <taxon>Streptomycetaceae</taxon>
        <taxon>Streptomyces</taxon>
    </lineage>
</organism>
<proteinExistence type="predicted"/>
<accession>A0A1K1YK90</accession>
<protein>
    <submittedName>
        <fullName evidence="1">Uncharacterized protein</fullName>
    </submittedName>
</protein>